<dbReference type="InterPro" id="IPR003593">
    <property type="entry name" value="AAA+_ATPase"/>
</dbReference>
<evidence type="ECO:0000256" key="7">
    <source>
        <dbReference type="SAM" id="Phobius"/>
    </source>
</evidence>
<dbReference type="Pfam" id="PF00005">
    <property type="entry name" value="ABC_tran"/>
    <property type="match status" value="1"/>
</dbReference>
<dbReference type="PROSITE" id="PS50893">
    <property type="entry name" value="ABC_TRANSPORTER_2"/>
    <property type="match status" value="1"/>
</dbReference>
<keyword evidence="6 7" id="KW-0472">Membrane</keyword>
<evidence type="ECO:0000259" key="8">
    <source>
        <dbReference type="PROSITE" id="PS50893"/>
    </source>
</evidence>
<feature type="transmembrane region" description="Helical" evidence="7">
    <location>
        <begin position="183"/>
        <end position="204"/>
    </location>
</feature>
<feature type="domain" description="ABC transporter" evidence="8">
    <location>
        <begin position="363"/>
        <end position="604"/>
    </location>
</feature>
<dbReference type="InterPro" id="IPR017871">
    <property type="entry name" value="ABC_transporter-like_CS"/>
</dbReference>
<feature type="transmembrane region" description="Helical" evidence="7">
    <location>
        <begin position="270"/>
        <end position="290"/>
    </location>
</feature>
<dbReference type="PROSITE" id="PS00211">
    <property type="entry name" value="ABC_TRANSPORTER_1"/>
    <property type="match status" value="1"/>
</dbReference>
<evidence type="ECO:0000313" key="11">
    <source>
        <dbReference type="Proteomes" id="UP000661112"/>
    </source>
</evidence>
<dbReference type="PANTHER" id="PTHR24221:SF646">
    <property type="entry name" value="HAEMOLYSIN SECRETION ATP-BINDING PROTEIN"/>
    <property type="match status" value="1"/>
</dbReference>
<dbReference type="RefSeq" id="WP_190473165.1">
    <property type="nucleotide sequence ID" value="NZ_JACJSG010000017.1"/>
</dbReference>
<dbReference type="InterPro" id="IPR003439">
    <property type="entry name" value="ABC_transporter-like_ATP-bd"/>
</dbReference>
<feature type="domain" description="ABC transmembrane type-1" evidence="9">
    <location>
        <begin position="36"/>
        <end position="330"/>
    </location>
</feature>
<gene>
    <name evidence="10" type="ORF">H6G83_14180</name>
</gene>
<evidence type="ECO:0000256" key="5">
    <source>
        <dbReference type="ARBA" id="ARBA00022989"/>
    </source>
</evidence>
<evidence type="ECO:0000256" key="2">
    <source>
        <dbReference type="ARBA" id="ARBA00022692"/>
    </source>
</evidence>
<evidence type="ECO:0000313" key="10">
    <source>
        <dbReference type="EMBL" id="MBD2501737.1"/>
    </source>
</evidence>
<dbReference type="EMBL" id="JACJSG010000017">
    <property type="protein sequence ID" value="MBD2501737.1"/>
    <property type="molecule type" value="Genomic_DNA"/>
</dbReference>
<dbReference type="InterPro" id="IPR011527">
    <property type="entry name" value="ABC1_TM_dom"/>
</dbReference>
<protein>
    <submittedName>
        <fullName evidence="10">ABC transporter ATP-binding protein</fullName>
    </submittedName>
</protein>
<name>A0ABR8D3J3_9NOST</name>
<comment type="caution">
    <text evidence="10">The sequence shown here is derived from an EMBL/GenBank/DDBJ whole genome shotgun (WGS) entry which is preliminary data.</text>
</comment>
<keyword evidence="3" id="KW-0547">Nucleotide-binding</keyword>
<feature type="transmembrane region" description="Helical" evidence="7">
    <location>
        <begin position="77"/>
        <end position="98"/>
    </location>
</feature>
<dbReference type="Proteomes" id="UP000661112">
    <property type="component" value="Unassembled WGS sequence"/>
</dbReference>
<evidence type="ECO:0000256" key="4">
    <source>
        <dbReference type="ARBA" id="ARBA00022840"/>
    </source>
</evidence>
<dbReference type="Gene3D" id="1.20.1560.10">
    <property type="entry name" value="ABC transporter type 1, transmembrane domain"/>
    <property type="match status" value="1"/>
</dbReference>
<dbReference type="SUPFAM" id="SSF90123">
    <property type="entry name" value="ABC transporter transmembrane region"/>
    <property type="match status" value="1"/>
</dbReference>
<evidence type="ECO:0000256" key="6">
    <source>
        <dbReference type="ARBA" id="ARBA00023136"/>
    </source>
</evidence>
<keyword evidence="4 10" id="KW-0067">ATP-binding</keyword>
<evidence type="ECO:0000256" key="3">
    <source>
        <dbReference type="ARBA" id="ARBA00022741"/>
    </source>
</evidence>
<dbReference type="GO" id="GO:0005524">
    <property type="term" value="F:ATP binding"/>
    <property type="evidence" value="ECO:0007669"/>
    <property type="project" value="UniProtKB-KW"/>
</dbReference>
<dbReference type="InterPro" id="IPR027417">
    <property type="entry name" value="P-loop_NTPase"/>
</dbReference>
<keyword evidence="2 7" id="KW-0812">Transmembrane</keyword>
<organism evidence="10 11">
    <name type="scientific">Anabaena azotica FACHB-119</name>
    <dbReference type="NCBI Taxonomy" id="947527"/>
    <lineage>
        <taxon>Bacteria</taxon>
        <taxon>Bacillati</taxon>
        <taxon>Cyanobacteriota</taxon>
        <taxon>Cyanophyceae</taxon>
        <taxon>Nostocales</taxon>
        <taxon>Nostocaceae</taxon>
        <taxon>Anabaena</taxon>
        <taxon>Anabaena azotica</taxon>
    </lineage>
</organism>
<comment type="subcellular location">
    <subcellularLocation>
        <location evidence="1">Cell membrane</location>
        <topology evidence="1">Multi-pass membrane protein</topology>
    </subcellularLocation>
</comment>
<feature type="transmembrane region" description="Helical" evidence="7">
    <location>
        <begin position="157"/>
        <end position="177"/>
    </location>
</feature>
<dbReference type="InterPro" id="IPR039421">
    <property type="entry name" value="Type_1_exporter"/>
</dbReference>
<keyword evidence="11" id="KW-1185">Reference proteome</keyword>
<dbReference type="SUPFAM" id="SSF52540">
    <property type="entry name" value="P-loop containing nucleoside triphosphate hydrolases"/>
    <property type="match status" value="1"/>
</dbReference>
<keyword evidence="5 7" id="KW-1133">Transmembrane helix</keyword>
<accession>A0ABR8D3J3</accession>
<sequence>MKSKKRRNTLRQSLAVFRYSGRAINLVWTTSRTMTIILATLTLVAGLLPAAIAYIGKLIVDAVVASSQGKAGGDSFVNIYPPLFYVGLEAIAVALLAASQRGLTISQSLLRVLLGQRVNVLILEKALTLDLAHFENSEFYDKITNARREASIRPLSLVNRTFGLVQNALSLVTYGVLLVKFSLWAVVALIVAAMPAFIAETRFAGEAFRLFSWRAPETRQQQYIENLLGREDYVTEIKLYQLGEMLLGRYHNVFNQLYGEDRDLTVRRGLWGYLLGLVSTAAFYVAYAWIVIETVFGKISLGDMTMYLTVFRQGQSTFASALTSIGGMYEDNLYLSNLYEFLEEKVIQPWGNVTRGSKPQDGIRFENVSFTYPGSSKPALRNISLHLKPGQKLAIVGENGSGKTTLIKLLTRLYTPDSGRIFLDGVDLQEWNVDALRRRIGVIFQNFVRYQFTVGENIGVGDVENLDDSKRWQVAAQKGMAQQFIERLPQSFGTQLGRWFKGGQELSGGQWQKIALARAFMRTQADILVLDEPTSAIDAQAEYEIFNHFRAVTQNQMVFLISHRFSTVRMADKILVIDNGEVVEQGTHEELLADGGHYARLFLLQAAGYQ</sequence>
<dbReference type="PROSITE" id="PS50929">
    <property type="entry name" value="ABC_TM1F"/>
    <property type="match status" value="1"/>
</dbReference>
<dbReference type="SMART" id="SM00382">
    <property type="entry name" value="AAA"/>
    <property type="match status" value="1"/>
</dbReference>
<evidence type="ECO:0000259" key="9">
    <source>
        <dbReference type="PROSITE" id="PS50929"/>
    </source>
</evidence>
<proteinExistence type="predicted"/>
<dbReference type="Gene3D" id="3.40.50.300">
    <property type="entry name" value="P-loop containing nucleotide triphosphate hydrolases"/>
    <property type="match status" value="1"/>
</dbReference>
<evidence type="ECO:0000256" key="1">
    <source>
        <dbReference type="ARBA" id="ARBA00004651"/>
    </source>
</evidence>
<reference evidence="10 11" key="1">
    <citation type="journal article" date="2020" name="ISME J.">
        <title>Comparative genomics reveals insights into cyanobacterial evolution and habitat adaptation.</title>
        <authorList>
            <person name="Chen M.Y."/>
            <person name="Teng W.K."/>
            <person name="Zhao L."/>
            <person name="Hu C.X."/>
            <person name="Zhou Y.K."/>
            <person name="Han B.P."/>
            <person name="Song L.R."/>
            <person name="Shu W.S."/>
        </authorList>
    </citation>
    <scope>NUCLEOTIDE SEQUENCE [LARGE SCALE GENOMIC DNA]</scope>
    <source>
        <strain evidence="10 11">FACHB-119</strain>
    </source>
</reference>
<dbReference type="InterPro" id="IPR036640">
    <property type="entry name" value="ABC1_TM_sf"/>
</dbReference>
<dbReference type="PANTHER" id="PTHR24221">
    <property type="entry name" value="ATP-BINDING CASSETTE SUB-FAMILY B"/>
    <property type="match status" value="1"/>
</dbReference>